<evidence type="ECO:0000256" key="5">
    <source>
        <dbReference type="ARBA" id="ARBA00023098"/>
    </source>
</evidence>
<reference evidence="10 11" key="1">
    <citation type="journal article" date="2024" name="Plant J.">
        <title>Genome sequences and population genomics reveal climatic adaptation and genomic divergence between two closely related sweetgum species.</title>
        <authorList>
            <person name="Xu W.Q."/>
            <person name="Ren C.Q."/>
            <person name="Zhang X.Y."/>
            <person name="Comes H.P."/>
            <person name="Liu X.H."/>
            <person name="Li Y.G."/>
            <person name="Kettle C.J."/>
            <person name="Jalonen R."/>
            <person name="Gaisberger H."/>
            <person name="Ma Y.Z."/>
            <person name="Qiu Y.X."/>
        </authorList>
    </citation>
    <scope>NUCLEOTIDE SEQUENCE [LARGE SCALE GENOMIC DNA]</scope>
    <source>
        <strain evidence="10">Hangzhou</strain>
    </source>
</reference>
<feature type="active site" description="Proton acceptor" evidence="6">
    <location>
        <position position="222"/>
    </location>
</feature>
<dbReference type="EC" id="3.1.1.-" evidence="7"/>
<evidence type="ECO:0000256" key="8">
    <source>
        <dbReference type="SAM" id="MobiDB-lite"/>
    </source>
</evidence>
<gene>
    <name evidence="10" type="ORF">L1049_000759</name>
</gene>
<dbReference type="FunFam" id="3.40.1090.10:FF:000005">
    <property type="entry name" value="Patatin"/>
    <property type="match status" value="1"/>
</dbReference>
<comment type="domain">
    <text evidence="7">The nitrogen atoms of the two glycine residues in the GGXR motif define the oxyanion hole, and stabilize the oxyanion that forms during the nucleophilic attack by the catalytic serine during substrate cleavage.</text>
</comment>
<name>A0AAP0R3B9_LIQFO</name>
<evidence type="ECO:0000256" key="6">
    <source>
        <dbReference type="PROSITE-ProRule" id="PRU01161"/>
    </source>
</evidence>
<dbReference type="GO" id="GO:0004620">
    <property type="term" value="F:phospholipase activity"/>
    <property type="evidence" value="ECO:0007669"/>
    <property type="project" value="TreeGrafter"/>
</dbReference>
<dbReference type="Pfam" id="PF01734">
    <property type="entry name" value="Patatin"/>
    <property type="match status" value="1"/>
</dbReference>
<comment type="caution">
    <text evidence="10">The sequence shown here is derived from an EMBL/GenBank/DDBJ whole genome shotgun (WGS) entry which is preliminary data.</text>
</comment>
<keyword evidence="11" id="KW-1185">Reference proteome</keyword>
<feature type="region of interest" description="Disordered" evidence="8">
    <location>
        <begin position="446"/>
        <end position="499"/>
    </location>
</feature>
<dbReference type="InterPro" id="IPR002641">
    <property type="entry name" value="PNPLA_dom"/>
</dbReference>
<dbReference type="GO" id="GO:0016042">
    <property type="term" value="P:lipid catabolic process"/>
    <property type="evidence" value="ECO:0007669"/>
    <property type="project" value="UniProtKB-UniRule"/>
</dbReference>
<dbReference type="CDD" id="cd07214">
    <property type="entry name" value="Pat17_isozyme_like"/>
    <property type="match status" value="1"/>
</dbReference>
<feature type="compositionally biased region" description="Acidic residues" evidence="8">
    <location>
        <begin position="461"/>
        <end position="472"/>
    </location>
</feature>
<dbReference type="GO" id="GO:0047372">
    <property type="term" value="F:monoacylglycerol lipase activity"/>
    <property type="evidence" value="ECO:0007669"/>
    <property type="project" value="TreeGrafter"/>
</dbReference>
<evidence type="ECO:0000313" key="10">
    <source>
        <dbReference type="EMBL" id="KAK9268992.1"/>
    </source>
</evidence>
<accession>A0AAP0R3B9</accession>
<dbReference type="PANTHER" id="PTHR32176:SF109">
    <property type="entry name" value="PATATIN-LIKE PROTEIN 2"/>
    <property type="match status" value="1"/>
</dbReference>
<keyword evidence="4 6" id="KW-0442">Lipid degradation</keyword>
<dbReference type="InterPro" id="IPR016035">
    <property type="entry name" value="Acyl_Trfase/lysoPLipase"/>
</dbReference>
<evidence type="ECO:0000256" key="1">
    <source>
        <dbReference type="ARBA" id="ARBA00010240"/>
    </source>
</evidence>
<proteinExistence type="inferred from homology"/>
<keyword evidence="5 6" id="KW-0443">Lipid metabolism</keyword>
<dbReference type="SUPFAM" id="SSF52151">
    <property type="entry name" value="FabD/lysophospholipase-like"/>
    <property type="match status" value="1"/>
</dbReference>
<comment type="function">
    <text evidence="7">Lipolytic acyl hydrolase (LAH).</text>
</comment>
<evidence type="ECO:0000256" key="2">
    <source>
        <dbReference type="ARBA" id="ARBA00022801"/>
    </source>
</evidence>
<feature type="domain" description="PNPLA" evidence="9">
    <location>
        <begin position="29"/>
        <end position="235"/>
    </location>
</feature>
<feature type="short sequence motif" description="GXSXG" evidence="6">
    <location>
        <begin position="71"/>
        <end position="75"/>
    </location>
</feature>
<evidence type="ECO:0000256" key="4">
    <source>
        <dbReference type="ARBA" id="ARBA00022963"/>
    </source>
</evidence>
<feature type="short sequence motif" description="GXGXXG" evidence="6">
    <location>
        <begin position="33"/>
        <end position="38"/>
    </location>
</feature>
<keyword evidence="3" id="KW-0611">Plant defense</keyword>
<dbReference type="Proteomes" id="UP001415857">
    <property type="component" value="Unassembled WGS sequence"/>
</dbReference>
<feature type="compositionally biased region" description="Polar residues" evidence="8">
    <location>
        <begin position="446"/>
        <end position="455"/>
    </location>
</feature>
<feature type="compositionally biased region" description="Acidic residues" evidence="8">
    <location>
        <begin position="485"/>
        <end position="499"/>
    </location>
</feature>
<dbReference type="PROSITE" id="PS51635">
    <property type="entry name" value="PNPLA"/>
    <property type="match status" value="1"/>
</dbReference>
<comment type="similarity">
    <text evidence="1 7">Belongs to the patatin family.</text>
</comment>
<dbReference type="AlphaFoldDB" id="A0AAP0R3B9"/>
<evidence type="ECO:0000259" key="9">
    <source>
        <dbReference type="PROSITE" id="PS51635"/>
    </source>
</evidence>
<dbReference type="Gene3D" id="3.40.1090.10">
    <property type="entry name" value="Cytosolic phospholipase A2 catalytic domain"/>
    <property type="match status" value="1"/>
</dbReference>
<feature type="active site" description="Nucleophile" evidence="6">
    <location>
        <position position="73"/>
    </location>
</feature>
<dbReference type="EMBL" id="JBBPBK010000015">
    <property type="protein sequence ID" value="KAK9268992.1"/>
    <property type="molecule type" value="Genomic_DNA"/>
</dbReference>
<organism evidence="10 11">
    <name type="scientific">Liquidambar formosana</name>
    <name type="common">Formosan gum</name>
    <dbReference type="NCBI Taxonomy" id="63359"/>
    <lineage>
        <taxon>Eukaryota</taxon>
        <taxon>Viridiplantae</taxon>
        <taxon>Streptophyta</taxon>
        <taxon>Embryophyta</taxon>
        <taxon>Tracheophyta</taxon>
        <taxon>Spermatophyta</taxon>
        <taxon>Magnoliopsida</taxon>
        <taxon>eudicotyledons</taxon>
        <taxon>Gunneridae</taxon>
        <taxon>Pentapetalae</taxon>
        <taxon>Saxifragales</taxon>
        <taxon>Altingiaceae</taxon>
        <taxon>Liquidambar</taxon>
    </lineage>
</organism>
<sequence length="499" mass="53941">MEGPISPLQPSTPTTPLQPPAYSNLITVLSIDGGGIRGLIPGTILGFLEAELQKLDGEDARIADYFDVIAGTSTGGLVTAMLTTPNEKNRPLFAAKDINTFYLDHCPKIFPQSSLPFAYATKIARALAGPKYDGKYLHNIVKEKLGNTRLHETLTNVVIPTFDIKRLQPTIFSSYEVKKTPNLDALLSDICIGTSAAPTYLPAHYFETKDPSGKVREFNLIDGGVAANNPALVAMGEVTKEIMGGTTDFFPIKPMDYGRFLVISLGTGSAKEEEKYNADEAAKWGVLGWLTSGGSTPLVNVFTQASGDMVDYHLSAVFQALHSEKKYLRIQDDTLSGIMSSVDIATKENLDDLVKVGVGLLKKPVSRVNLQTGVFEPSNHETNEEALIRFAKLLSQEKQLRDARSPHGPTVTHRLGIGSISKVLQIGEEANIVDVSSTAMNSKCALNQSSHSNSYSREDLGGDEDEDGDGDDNWFANGRRGVDLGGDEDEAGDEDQGSR</sequence>
<evidence type="ECO:0000256" key="3">
    <source>
        <dbReference type="ARBA" id="ARBA00022821"/>
    </source>
</evidence>
<feature type="short sequence motif" description="DGA/G" evidence="6">
    <location>
        <begin position="222"/>
        <end position="224"/>
    </location>
</feature>
<evidence type="ECO:0000313" key="11">
    <source>
        <dbReference type="Proteomes" id="UP001415857"/>
    </source>
</evidence>
<evidence type="ECO:0000256" key="7">
    <source>
        <dbReference type="RuleBase" id="RU361262"/>
    </source>
</evidence>
<dbReference type="PANTHER" id="PTHR32176">
    <property type="entry name" value="XYLOSE ISOMERASE"/>
    <property type="match status" value="1"/>
</dbReference>
<protein>
    <recommendedName>
        <fullName evidence="7">Patatin</fullName>
        <ecNumber evidence="7">3.1.1.-</ecNumber>
    </recommendedName>
</protein>
<keyword evidence="2 6" id="KW-0378">Hydrolase</keyword>
<dbReference type="GO" id="GO:0006952">
    <property type="term" value="P:defense response"/>
    <property type="evidence" value="ECO:0007669"/>
    <property type="project" value="UniProtKB-KW"/>
</dbReference>